<dbReference type="GO" id="GO:0005634">
    <property type="term" value="C:nucleus"/>
    <property type="evidence" value="ECO:0007669"/>
    <property type="project" value="TreeGrafter"/>
</dbReference>
<evidence type="ECO:0000256" key="2">
    <source>
        <dbReference type="ARBA" id="ARBA00022741"/>
    </source>
</evidence>
<dbReference type="InterPro" id="IPR013126">
    <property type="entry name" value="Hsp_70_fam"/>
</dbReference>
<gene>
    <name evidence="5" type="ORF">D915_005280</name>
</gene>
<dbReference type="GO" id="GO:0005524">
    <property type="term" value="F:ATP binding"/>
    <property type="evidence" value="ECO:0007669"/>
    <property type="project" value="UniProtKB-KW"/>
</dbReference>
<evidence type="ECO:0000313" key="5">
    <source>
        <dbReference type="EMBL" id="THD24138.1"/>
    </source>
</evidence>
<feature type="compositionally biased region" description="Basic and acidic residues" evidence="4">
    <location>
        <begin position="258"/>
        <end position="278"/>
    </location>
</feature>
<protein>
    <submittedName>
        <fullName evidence="5">Uncharacterized protein</fullName>
    </submittedName>
</protein>
<evidence type="ECO:0000256" key="1">
    <source>
        <dbReference type="ARBA" id="ARBA00007381"/>
    </source>
</evidence>
<feature type="region of interest" description="Disordered" evidence="4">
    <location>
        <begin position="258"/>
        <end position="279"/>
    </location>
</feature>
<dbReference type="SUPFAM" id="SSF100934">
    <property type="entry name" value="Heat shock protein 70kD (HSP70), C-terminal subdomain"/>
    <property type="match status" value="1"/>
</dbReference>
<dbReference type="EMBL" id="JXXN02001760">
    <property type="protein sequence ID" value="THD24138.1"/>
    <property type="molecule type" value="Genomic_DNA"/>
</dbReference>
<evidence type="ECO:0000256" key="4">
    <source>
        <dbReference type="SAM" id="MobiDB-lite"/>
    </source>
</evidence>
<dbReference type="Gene3D" id="1.20.1270.10">
    <property type="match status" value="2"/>
</dbReference>
<keyword evidence="3" id="KW-0067">ATP-binding</keyword>
<organism evidence="5 6">
    <name type="scientific">Fasciola hepatica</name>
    <name type="common">Liver fluke</name>
    <dbReference type="NCBI Taxonomy" id="6192"/>
    <lineage>
        <taxon>Eukaryota</taxon>
        <taxon>Metazoa</taxon>
        <taxon>Spiralia</taxon>
        <taxon>Lophotrochozoa</taxon>
        <taxon>Platyhelminthes</taxon>
        <taxon>Trematoda</taxon>
        <taxon>Digenea</taxon>
        <taxon>Plagiorchiida</taxon>
        <taxon>Echinostomata</taxon>
        <taxon>Echinostomatoidea</taxon>
        <taxon>Fasciolidae</taxon>
        <taxon>Fasciola</taxon>
    </lineage>
</organism>
<keyword evidence="6" id="KW-1185">Reference proteome</keyword>
<dbReference type="Proteomes" id="UP000230066">
    <property type="component" value="Unassembled WGS sequence"/>
</dbReference>
<dbReference type="GO" id="GO:0140662">
    <property type="term" value="F:ATP-dependent protein folding chaperone"/>
    <property type="evidence" value="ECO:0007669"/>
    <property type="project" value="InterPro"/>
</dbReference>
<name>A0A4E0RSP9_FASHE</name>
<evidence type="ECO:0000256" key="3">
    <source>
        <dbReference type="ARBA" id="ARBA00022840"/>
    </source>
</evidence>
<proteinExistence type="inferred from homology"/>
<sequence>MLARYLDWYRIHGEEFSRYPIILYWSTLDQLNRPSVRIGAFPERTTFPALRWIVINWCLPFQLHAYYEDPEAGTEPRSKLLIGHYIIPRVPLCPSRNGIILVGIQLDNDGKFSVLRVELRDNPSFKVDTISSTVSSPNIWTETEQGNIMTLEFQMLPVPLTTEEVEDFLRISKKEPERMDESDTDKGILIMATQEMIWQIRFKLRDNKTPLVERLTDEELSQIASLLSDSEVCLRENADSEILQDRLKQLYRVQQLTEERSSTGVEETGHQEPSHVNEDNDALCNSIMQYMRNMQDKLQGVLRNVVTREESKRIQALIHTIENWLTQSVVAMDGQTYKSLLTELRRLCFPVERRIYERHLALENLEDTIKTMKIWFENQSIDGSDTTSAKTSNVQLNELRTLLDIYEQWYVEQKECPLSEEEDYSLKTAQIVAQQQALEVAWIAAVEGSEISRVNDLPIASIREGEKRMKPEPKPRKHKPINKQTIIDYIEEMSAKLQGPLTAFVTDEEQKYFTNLLEETRHWLTESSPDVDPYVYGEKLNRLKELGIVVENRLADRVIAVKRFKSSIENYRDLLNRLRAENGSYSPHAIHLFLQLQAQLDWYEQWLRGQQERQQRQHYTQSEKLDSQWTTEEIIEKHQALNEVWKSLMQVMEQTNSDNQATSVDSSSFVFRRHRGRKQPSPITIHITGIVSPQNGQQDRQAF</sequence>
<dbReference type="InterPro" id="IPR029048">
    <property type="entry name" value="HSP70_C_sf"/>
</dbReference>
<reference evidence="5" key="1">
    <citation type="submission" date="2019-03" db="EMBL/GenBank/DDBJ databases">
        <title>Improved annotation for the trematode Fasciola hepatica.</title>
        <authorList>
            <person name="Choi Y.-J."/>
            <person name="Martin J."/>
            <person name="Mitreva M."/>
        </authorList>
    </citation>
    <scope>NUCLEOTIDE SEQUENCE [LARGE SCALE GENOMIC DNA]</scope>
</reference>
<comment type="similarity">
    <text evidence="1">Belongs to the heat shock protein 70 family.</text>
</comment>
<dbReference type="GO" id="GO:0005829">
    <property type="term" value="C:cytosol"/>
    <property type="evidence" value="ECO:0007669"/>
    <property type="project" value="TreeGrafter"/>
</dbReference>
<dbReference type="PANTHER" id="PTHR45639">
    <property type="entry name" value="HSC70CB, ISOFORM G-RELATED"/>
    <property type="match status" value="1"/>
</dbReference>
<keyword evidence="2" id="KW-0547">Nucleotide-binding</keyword>
<dbReference type="AlphaFoldDB" id="A0A4E0RSP9"/>
<comment type="caution">
    <text evidence="5">The sequence shown here is derived from an EMBL/GenBank/DDBJ whole genome shotgun (WGS) entry which is preliminary data.</text>
</comment>
<evidence type="ECO:0000313" key="6">
    <source>
        <dbReference type="Proteomes" id="UP000230066"/>
    </source>
</evidence>
<accession>A0A4E0RSP9</accession>
<dbReference type="PANTHER" id="PTHR45639:SF28">
    <property type="entry name" value="HEAT SHOCK PROTEIN-LIKE PROTEIN"/>
    <property type="match status" value="1"/>
</dbReference>